<proteinExistence type="predicted"/>
<reference evidence="2" key="1">
    <citation type="submission" date="2021-12" db="EMBL/GenBank/DDBJ databases">
        <title>Novel species in genus Dyadobacter.</title>
        <authorList>
            <person name="Ma C."/>
        </authorList>
    </citation>
    <scope>NUCLEOTIDE SEQUENCE</scope>
    <source>
        <strain evidence="2">CY399</strain>
    </source>
</reference>
<evidence type="ECO:0000313" key="2">
    <source>
        <dbReference type="EMBL" id="MCF0039703.1"/>
    </source>
</evidence>
<sequence length="515" mass="57470">MKFIVLPDQRLMTNSVKKQLFLIHSEWDDYFQFATTYLLFYVTELGAIQSLGVLKIGEFKMGESQRSPMIPLQFDSLDDRFFSLGQDEDYYGVLATFGPSFRDEVLDALNDVARDLDLFERALHEKVMGVSLLRDVSKATVRGQLHRVSRGGARLSPYNFSYFGPPQLDRLSSQIVLSFAVLPNAEPPTNIHVLIGRNGVGKTFMLNSMTNALVAQNSGAVTYPSGSFSFNQNMLGSELFANIVSVTFSAFDPFPPLPEAINRSSDLKYSYIGLKSIANAPNRQTGASKGPEELANEFATSAKLCLSQPARALRWRRSLLALQSDTIFRGANIAELSTSNSPEHWIEASQIFARLSSGHKIVLLTMTRLVETVEERTLVLLDEPEAHLHPPLLSAFIRSISDLMIDRNGVALIATHSPVVLQEVPRSCVWKVRRNGQTTTVERPEIETFGENIGILTREIFGLEVTDSGFHNILRRSVDEELTYEDAVNRFDGQLGEEAKAIVRTLMIQKNRGIS</sequence>
<dbReference type="InterPro" id="IPR027417">
    <property type="entry name" value="P-loop_NTPase"/>
</dbReference>
<name>A0A9X1P9D0_9BACT</name>
<accession>A0A9X1P9D0</accession>
<dbReference type="InterPro" id="IPR003959">
    <property type="entry name" value="ATPase_AAA_core"/>
</dbReference>
<dbReference type="Gene3D" id="3.40.50.300">
    <property type="entry name" value="P-loop containing nucleotide triphosphate hydrolases"/>
    <property type="match status" value="1"/>
</dbReference>
<organism evidence="2 3">
    <name type="scientific">Dyadobacter fanqingshengii</name>
    <dbReference type="NCBI Taxonomy" id="2906443"/>
    <lineage>
        <taxon>Bacteria</taxon>
        <taxon>Pseudomonadati</taxon>
        <taxon>Bacteroidota</taxon>
        <taxon>Cytophagia</taxon>
        <taxon>Cytophagales</taxon>
        <taxon>Spirosomataceae</taxon>
        <taxon>Dyadobacter</taxon>
    </lineage>
</organism>
<dbReference type="EMBL" id="JAJTTA010000002">
    <property type="protein sequence ID" value="MCF0039703.1"/>
    <property type="molecule type" value="Genomic_DNA"/>
</dbReference>
<dbReference type="AlphaFoldDB" id="A0A9X1P9D0"/>
<dbReference type="Proteomes" id="UP001139700">
    <property type="component" value="Unassembled WGS sequence"/>
</dbReference>
<dbReference type="PANTHER" id="PTHR43581:SF2">
    <property type="entry name" value="EXCINUCLEASE ATPASE SUBUNIT"/>
    <property type="match status" value="1"/>
</dbReference>
<protein>
    <submittedName>
        <fullName evidence="2">ATP-binding protein</fullName>
    </submittedName>
</protein>
<dbReference type="SUPFAM" id="SSF52540">
    <property type="entry name" value="P-loop containing nucleoside triphosphate hydrolases"/>
    <property type="match status" value="1"/>
</dbReference>
<dbReference type="InterPro" id="IPR051396">
    <property type="entry name" value="Bact_Antivir_Def_Nuclease"/>
</dbReference>
<feature type="domain" description="ATPase AAA-type core" evidence="1">
    <location>
        <begin position="352"/>
        <end position="421"/>
    </location>
</feature>
<keyword evidence="2" id="KW-0547">Nucleotide-binding</keyword>
<evidence type="ECO:0000313" key="3">
    <source>
        <dbReference type="Proteomes" id="UP001139700"/>
    </source>
</evidence>
<dbReference type="GO" id="GO:0016887">
    <property type="term" value="F:ATP hydrolysis activity"/>
    <property type="evidence" value="ECO:0007669"/>
    <property type="project" value="InterPro"/>
</dbReference>
<keyword evidence="3" id="KW-1185">Reference proteome</keyword>
<dbReference type="PANTHER" id="PTHR43581">
    <property type="entry name" value="ATP/GTP PHOSPHATASE"/>
    <property type="match status" value="1"/>
</dbReference>
<evidence type="ECO:0000259" key="1">
    <source>
        <dbReference type="Pfam" id="PF13304"/>
    </source>
</evidence>
<dbReference type="Pfam" id="PF13304">
    <property type="entry name" value="AAA_21"/>
    <property type="match status" value="1"/>
</dbReference>
<comment type="caution">
    <text evidence="2">The sequence shown here is derived from an EMBL/GenBank/DDBJ whole genome shotgun (WGS) entry which is preliminary data.</text>
</comment>
<gene>
    <name evidence="2" type="ORF">LXM24_06360</name>
</gene>
<dbReference type="RefSeq" id="WP_234612143.1">
    <property type="nucleotide sequence ID" value="NZ_CP098806.1"/>
</dbReference>
<keyword evidence="2" id="KW-0067">ATP-binding</keyword>
<dbReference type="GO" id="GO:0005524">
    <property type="term" value="F:ATP binding"/>
    <property type="evidence" value="ECO:0007669"/>
    <property type="project" value="UniProtKB-KW"/>
</dbReference>